<dbReference type="PROSITE" id="PS51820">
    <property type="entry name" value="PA14"/>
    <property type="match status" value="1"/>
</dbReference>
<protein>
    <submittedName>
        <fullName evidence="3">Sulfatase-like hydrolase/transferase</fullName>
    </submittedName>
</protein>
<dbReference type="InterPro" id="IPR052701">
    <property type="entry name" value="GAG_Ulvan_Degrading_Sulfatases"/>
</dbReference>
<dbReference type="Proteomes" id="UP001357452">
    <property type="component" value="Unassembled WGS sequence"/>
</dbReference>
<proteinExistence type="predicted"/>
<feature type="chain" id="PRO_5046001961" evidence="1">
    <location>
        <begin position="32"/>
        <end position="688"/>
    </location>
</feature>
<dbReference type="EMBL" id="JAZGLY010000003">
    <property type="protein sequence ID" value="MEE6187116.1"/>
    <property type="molecule type" value="Genomic_DNA"/>
</dbReference>
<evidence type="ECO:0000256" key="1">
    <source>
        <dbReference type="SAM" id="SignalP"/>
    </source>
</evidence>
<evidence type="ECO:0000259" key="2">
    <source>
        <dbReference type="PROSITE" id="PS51820"/>
    </source>
</evidence>
<dbReference type="SUPFAM" id="SSF56988">
    <property type="entry name" value="Anthrax protective antigen"/>
    <property type="match status" value="1"/>
</dbReference>
<dbReference type="Gene3D" id="3.40.720.10">
    <property type="entry name" value="Alkaline Phosphatase, subunit A"/>
    <property type="match status" value="1"/>
</dbReference>
<sequence>MRKIFTFFFKNHPSLIVIFACLFFCVSVSIAQHHTSNDKPNIIYILVDDMGVGDVGVFYQNQRKNQPRIYTPQLDRMAEQGALLAHSYVNAPVCVASRSSLILGVTQGHTTVRDNQFDKAIEDNYTLANTLKQAGYTTAAIGKWGLQGQGGKKNWIAHPLKRGFDYYYGYIRHSDGHEHYPKEGLYRGTKEVYDNYTNVTPDLDKCYTGDLWTARAKQWIIDHVRKNHATPFFMYLAYDTPHAVIELPTSAYPAGGGLQGGLQWLGKPGKMINTADGNIDSWMDPQYANATYDHDNDPKTPEIPWPDVNKRYATVVSRIDQQVGDLLQLLKDLNIDSNTLVIFTSDNGPSQESYLNEPYTPEFFKGYGPHDGIKRDTWEGGIRVPTIATWPKMINRGTVVTTPHMSSDWMATFLDAAGLKAPARSDGVSILPSLTGKGEQLPTQVYIEYFQSDRTPRYEDIEEGRRGKRRNQMQVIRVGNYMGVRYDIKSASDDFEIYDVVNDPKQTQDLGHTPEMVTIQQLMKERVLQLRKPDSAAPRPYDTAYVPSLKDDIEQQPGQITWKLYQMNTPWVANPAGMRPLHTGHSKILQVPSKVITKDALIVFEGFIDVPIDGAYTFYLQTGGKAFVRIHDIPLIDQDYGYVPRTETSETILLKAGVHPVRVFYKPGSDNSIKLEWSGPDFTRKAVY</sequence>
<dbReference type="InterPro" id="IPR017850">
    <property type="entry name" value="Alkaline_phosphatase_core_sf"/>
</dbReference>
<accession>A0ABU7RGR5</accession>
<name>A0ABU7RGR5_9BACT</name>
<dbReference type="SUPFAM" id="SSF53649">
    <property type="entry name" value="Alkaline phosphatase-like"/>
    <property type="match status" value="1"/>
</dbReference>
<feature type="signal peptide" evidence="1">
    <location>
        <begin position="1"/>
        <end position="31"/>
    </location>
</feature>
<evidence type="ECO:0000313" key="4">
    <source>
        <dbReference type="Proteomes" id="UP001357452"/>
    </source>
</evidence>
<gene>
    <name evidence="3" type="ORF">V2H41_07510</name>
</gene>
<dbReference type="Pfam" id="PF07691">
    <property type="entry name" value="PA14"/>
    <property type="match status" value="1"/>
</dbReference>
<dbReference type="InterPro" id="IPR000917">
    <property type="entry name" value="Sulfatase_N"/>
</dbReference>
<feature type="domain" description="PA14" evidence="2">
    <location>
        <begin position="557"/>
        <end position="688"/>
    </location>
</feature>
<keyword evidence="4" id="KW-1185">Reference proteome</keyword>
<dbReference type="PANTHER" id="PTHR43751:SF3">
    <property type="entry name" value="SULFATASE N-TERMINAL DOMAIN-CONTAINING PROTEIN"/>
    <property type="match status" value="1"/>
</dbReference>
<evidence type="ECO:0000313" key="3">
    <source>
        <dbReference type="EMBL" id="MEE6187116.1"/>
    </source>
</evidence>
<dbReference type="RefSeq" id="WP_330974525.1">
    <property type="nucleotide sequence ID" value="NZ_JAZGLY010000003.1"/>
</dbReference>
<keyword evidence="1" id="KW-0732">Signal</keyword>
<dbReference type="InterPro" id="IPR011658">
    <property type="entry name" value="PA14_dom"/>
</dbReference>
<dbReference type="PANTHER" id="PTHR43751">
    <property type="entry name" value="SULFATASE"/>
    <property type="match status" value="1"/>
</dbReference>
<dbReference type="PROSITE" id="PS51257">
    <property type="entry name" value="PROKAR_LIPOPROTEIN"/>
    <property type="match status" value="1"/>
</dbReference>
<dbReference type="InterPro" id="IPR037524">
    <property type="entry name" value="PA14/GLEYA"/>
</dbReference>
<comment type="caution">
    <text evidence="3">The sequence shown here is derived from an EMBL/GenBank/DDBJ whole genome shotgun (WGS) entry which is preliminary data.</text>
</comment>
<reference evidence="3 4" key="1">
    <citation type="submission" date="2024-01" db="EMBL/GenBank/DDBJ databases">
        <title>Niabella digestum sp. nov., isolated from waste digestion system.</title>
        <authorList>
            <person name="Zhang L."/>
        </authorList>
    </citation>
    <scope>NUCLEOTIDE SEQUENCE [LARGE SCALE GENOMIC DNA]</scope>
    <source>
        <strain evidence="3 4">A18</strain>
    </source>
</reference>
<dbReference type="Pfam" id="PF00884">
    <property type="entry name" value="Sulfatase"/>
    <property type="match status" value="1"/>
</dbReference>
<dbReference type="Gene3D" id="2.60.120.380">
    <property type="match status" value="1"/>
</dbReference>
<organism evidence="3 4">
    <name type="scientific">Niabella digestorum</name>
    <dbReference type="NCBI Taxonomy" id="3117701"/>
    <lineage>
        <taxon>Bacteria</taxon>
        <taxon>Pseudomonadati</taxon>
        <taxon>Bacteroidota</taxon>
        <taxon>Chitinophagia</taxon>
        <taxon>Chitinophagales</taxon>
        <taxon>Chitinophagaceae</taxon>
        <taxon>Niabella</taxon>
    </lineage>
</organism>